<keyword evidence="1" id="KW-0812">Transmembrane</keyword>
<evidence type="ECO:0000313" key="2">
    <source>
        <dbReference type="EMBL" id="PPK69138.1"/>
    </source>
</evidence>
<gene>
    <name evidence="2" type="ORF">CLV40_104389</name>
</gene>
<keyword evidence="3" id="KW-1185">Reference proteome</keyword>
<evidence type="ECO:0000313" key="3">
    <source>
        <dbReference type="Proteomes" id="UP000239203"/>
    </source>
</evidence>
<dbReference type="AlphaFoldDB" id="A0A2S6GV89"/>
<dbReference type="RefSeq" id="WP_104478655.1">
    <property type="nucleotide sequence ID" value="NZ_CP154825.1"/>
</dbReference>
<accession>A0A2S6GV89</accession>
<keyword evidence="1" id="KW-0472">Membrane</keyword>
<comment type="caution">
    <text evidence="2">The sequence shown here is derived from an EMBL/GenBank/DDBJ whole genome shotgun (WGS) entry which is preliminary data.</text>
</comment>
<evidence type="ECO:0000256" key="1">
    <source>
        <dbReference type="SAM" id="Phobius"/>
    </source>
</evidence>
<proteinExistence type="predicted"/>
<feature type="transmembrane region" description="Helical" evidence="1">
    <location>
        <begin position="67"/>
        <end position="83"/>
    </location>
</feature>
<sequence>MRTPLLAGRGPLARVPPVAVFALVIGLFAAGVLVRGPVGAVLLGVLAAGVAVLLAATWGVLAPGQRFGRALVLAVLVAVAISVL</sequence>
<dbReference type="Proteomes" id="UP000239203">
    <property type="component" value="Unassembled WGS sequence"/>
</dbReference>
<feature type="transmembrane region" description="Helical" evidence="1">
    <location>
        <begin position="40"/>
        <end position="60"/>
    </location>
</feature>
<protein>
    <submittedName>
        <fullName evidence="2">Uncharacterized protein</fullName>
    </submittedName>
</protein>
<feature type="transmembrane region" description="Helical" evidence="1">
    <location>
        <begin position="12"/>
        <end position="34"/>
    </location>
</feature>
<keyword evidence="1" id="KW-1133">Transmembrane helix</keyword>
<reference evidence="2 3" key="1">
    <citation type="submission" date="2018-02" db="EMBL/GenBank/DDBJ databases">
        <title>Genomic Encyclopedia of Archaeal and Bacterial Type Strains, Phase II (KMG-II): from individual species to whole genera.</title>
        <authorList>
            <person name="Goeker M."/>
        </authorList>
    </citation>
    <scope>NUCLEOTIDE SEQUENCE [LARGE SCALE GENOMIC DNA]</scope>
    <source>
        <strain evidence="2 3">YU 961-1</strain>
    </source>
</reference>
<name>A0A2S6GV89_9PSEU</name>
<dbReference type="EMBL" id="PTIX01000004">
    <property type="protein sequence ID" value="PPK69138.1"/>
    <property type="molecule type" value="Genomic_DNA"/>
</dbReference>
<organism evidence="2 3">
    <name type="scientific">Actinokineospora auranticolor</name>
    <dbReference type="NCBI Taxonomy" id="155976"/>
    <lineage>
        <taxon>Bacteria</taxon>
        <taxon>Bacillati</taxon>
        <taxon>Actinomycetota</taxon>
        <taxon>Actinomycetes</taxon>
        <taxon>Pseudonocardiales</taxon>
        <taxon>Pseudonocardiaceae</taxon>
        <taxon>Actinokineospora</taxon>
    </lineage>
</organism>